<dbReference type="BioCyc" id="MetaCyc:MONOMER-21587"/>
<reference evidence="2" key="1">
    <citation type="journal article" date="2014" name="DNA Res.">
        <title>A complete view of the genetic diversity of the Escherichia coli O-antigen biosynthesis gene cluster.</title>
        <authorList>
            <person name="Iguchi A."/>
            <person name="Iyoda S."/>
            <person name="Kikuchi T."/>
            <person name="Ogura Y."/>
            <person name="Katsura K."/>
            <person name="Ohnishi M."/>
            <person name="Hayashi T."/>
            <person name="Thomson N.R."/>
        </authorList>
    </citation>
    <scope>NUCLEOTIDE SEQUENCE</scope>
    <source>
        <strain evidence="2">1792-54</strain>
    </source>
</reference>
<dbReference type="InterPro" id="IPR001173">
    <property type="entry name" value="Glyco_trans_2-like"/>
</dbReference>
<dbReference type="Gene3D" id="3.90.550.10">
    <property type="entry name" value="Spore Coat Polysaccharide Biosynthesis Protein SpsA, Chain A"/>
    <property type="match status" value="1"/>
</dbReference>
<name>A0A0A8J778_ECOLX</name>
<dbReference type="PANTHER" id="PTHR22916">
    <property type="entry name" value="GLYCOSYLTRANSFERASE"/>
    <property type="match status" value="1"/>
</dbReference>
<dbReference type="PANTHER" id="PTHR22916:SF3">
    <property type="entry name" value="UDP-GLCNAC:BETAGAL BETA-1,3-N-ACETYLGLUCOSAMINYLTRANSFERASE-LIKE PROTEIN 1"/>
    <property type="match status" value="1"/>
</dbReference>
<dbReference type="SUPFAM" id="SSF53448">
    <property type="entry name" value="Nucleotide-diphospho-sugar transferases"/>
    <property type="match status" value="1"/>
</dbReference>
<dbReference type="Pfam" id="PF00535">
    <property type="entry name" value="Glycos_transf_2"/>
    <property type="match status" value="1"/>
</dbReference>
<proteinExistence type="predicted"/>
<dbReference type="CDD" id="cd00761">
    <property type="entry name" value="Glyco_tranf_GTA_type"/>
    <property type="match status" value="1"/>
</dbReference>
<dbReference type="GO" id="GO:0016758">
    <property type="term" value="F:hexosyltransferase activity"/>
    <property type="evidence" value="ECO:0007669"/>
    <property type="project" value="UniProtKB-ARBA"/>
</dbReference>
<evidence type="ECO:0000313" key="2">
    <source>
        <dbReference type="EMBL" id="BAQ01858.1"/>
    </source>
</evidence>
<keyword evidence="2" id="KW-0808">Transferase</keyword>
<evidence type="ECO:0000259" key="1">
    <source>
        <dbReference type="Pfam" id="PF00535"/>
    </source>
</evidence>
<protein>
    <submittedName>
        <fullName evidence="2">Putative glycosyltransferase</fullName>
    </submittedName>
</protein>
<organism evidence="2">
    <name type="scientific">Escherichia coli</name>
    <dbReference type="NCBI Taxonomy" id="562"/>
    <lineage>
        <taxon>Bacteria</taxon>
        <taxon>Pseudomonadati</taxon>
        <taxon>Pseudomonadota</taxon>
        <taxon>Gammaproteobacteria</taxon>
        <taxon>Enterobacterales</taxon>
        <taxon>Enterobacteriaceae</taxon>
        <taxon>Escherichia</taxon>
    </lineage>
</organism>
<dbReference type="InterPro" id="IPR029044">
    <property type="entry name" value="Nucleotide-diphossugar_trans"/>
</dbReference>
<sequence length="335" mass="39472">MSNIYFIIEWLTYMDDSVSVVIPYYNDSPRIEKCLDSICSQTRQAIEVIIVDDCSKDSALLLKIIDKFKNKINIRYLRNDENKNGAYSRNVGMREARGGIVAFLDADDYWATDHLEESVNALLLNGVEFVFSNVIEVDCCGCESRRKVTNPQYLDNKYDIILLSPPQTNSFLFRKKIFDTKEIFFDENLRRHQDYQFLTLILEKNISYQYIDKYTSYYVQSHRPHTERMDYKSVFLFWEKYNSYVSGRLLKKFITGLVLEVVLVYGKNKTKSFIDSHELVKINASKLFLYLVLKTNFGVNANRVIYPFFYYILFSPKSILKKISQRINRKLVHNA</sequence>
<feature type="domain" description="Glycosyltransferase 2-like" evidence="1">
    <location>
        <begin position="19"/>
        <end position="177"/>
    </location>
</feature>
<dbReference type="RefSeq" id="WP_235868410.1">
    <property type="nucleotide sequence ID" value="NZ_CP024269.1"/>
</dbReference>
<dbReference type="AlphaFoldDB" id="A0A0A8J778"/>
<dbReference type="EMBL" id="AB812069">
    <property type="protein sequence ID" value="BAQ01858.1"/>
    <property type="molecule type" value="Genomic_DNA"/>
</dbReference>
<accession>A0A0A8J778</accession>